<keyword evidence="1" id="KW-0813">Transport</keyword>
<dbReference type="EMBL" id="UYRR01001966">
    <property type="protein sequence ID" value="VDK19137.1"/>
    <property type="molecule type" value="Genomic_DNA"/>
</dbReference>
<dbReference type="GO" id="GO:0005778">
    <property type="term" value="C:peroxisomal membrane"/>
    <property type="evidence" value="ECO:0007669"/>
    <property type="project" value="TreeGrafter"/>
</dbReference>
<reference evidence="7 8" key="2">
    <citation type="submission" date="2018-11" db="EMBL/GenBank/DDBJ databases">
        <authorList>
            <consortium name="Pathogen Informatics"/>
        </authorList>
    </citation>
    <scope>NUCLEOTIDE SEQUENCE [LARGE SCALE GENOMIC DNA]</scope>
</reference>
<dbReference type="PANTHER" id="PTHR11384:SF59">
    <property type="entry name" value="LYSOSOMAL COBALAMIN TRANSPORTER ABCD4"/>
    <property type="match status" value="1"/>
</dbReference>
<evidence type="ECO:0000256" key="4">
    <source>
        <dbReference type="ARBA" id="ARBA00023136"/>
    </source>
</evidence>
<evidence type="ECO:0000256" key="5">
    <source>
        <dbReference type="SAM" id="Phobius"/>
    </source>
</evidence>
<dbReference type="InterPro" id="IPR036640">
    <property type="entry name" value="ABC1_TM_sf"/>
</dbReference>
<evidence type="ECO:0000313" key="7">
    <source>
        <dbReference type="EMBL" id="VDK19137.1"/>
    </source>
</evidence>
<dbReference type="GO" id="GO:0042760">
    <property type="term" value="P:very long-chain fatty acid catabolic process"/>
    <property type="evidence" value="ECO:0007669"/>
    <property type="project" value="TreeGrafter"/>
</dbReference>
<dbReference type="GO" id="GO:0005324">
    <property type="term" value="F:long-chain fatty acid transmembrane transporter activity"/>
    <property type="evidence" value="ECO:0007669"/>
    <property type="project" value="TreeGrafter"/>
</dbReference>
<dbReference type="Pfam" id="PF06472">
    <property type="entry name" value="ABC_membrane_2"/>
    <property type="match status" value="1"/>
</dbReference>
<dbReference type="PANTHER" id="PTHR11384">
    <property type="entry name" value="ATP-BINDING CASSETTE, SUB-FAMILY D MEMBER"/>
    <property type="match status" value="1"/>
</dbReference>
<name>A0A0M3J2U0_ANISI</name>
<dbReference type="AlphaFoldDB" id="A0A0M3J2U0"/>
<evidence type="ECO:0000256" key="1">
    <source>
        <dbReference type="ARBA" id="ARBA00022448"/>
    </source>
</evidence>
<reference evidence="9" key="1">
    <citation type="submission" date="2017-02" db="UniProtKB">
        <authorList>
            <consortium name="WormBaseParasite"/>
        </authorList>
    </citation>
    <scope>IDENTIFICATION</scope>
</reference>
<evidence type="ECO:0000256" key="2">
    <source>
        <dbReference type="ARBA" id="ARBA00022692"/>
    </source>
</evidence>
<feature type="domain" description="ABC transmembrane type-1" evidence="6">
    <location>
        <begin position="17"/>
        <end position="217"/>
    </location>
</feature>
<sequence length="217" mass="25037">MKKLSLDRNLLRRIGILFQILFPLKQSICPFTLQLALIVFLVSTLDQFTTYFIGVLPSEFYVALGNRDKDTFRFLIAKSAIIILSKALTLAACKYATSFLYLKCRQLCANTLHRLYYSNQVYYRLNVTSEQFDNPDQRMTQDTEKLTRILIQELFTPIIMAPFIVGYYTYLTYDSSGWIGPLTIYGYFASSTIVNKLILSPIVGLVNEQEQREGDLR</sequence>
<dbReference type="SUPFAM" id="SSF90123">
    <property type="entry name" value="ABC transporter transmembrane region"/>
    <property type="match status" value="1"/>
</dbReference>
<dbReference type="Proteomes" id="UP000267096">
    <property type="component" value="Unassembled WGS sequence"/>
</dbReference>
<dbReference type="GO" id="GO:0007031">
    <property type="term" value="P:peroxisome organization"/>
    <property type="evidence" value="ECO:0007669"/>
    <property type="project" value="TreeGrafter"/>
</dbReference>
<evidence type="ECO:0000256" key="3">
    <source>
        <dbReference type="ARBA" id="ARBA00022989"/>
    </source>
</evidence>
<keyword evidence="2 5" id="KW-0812">Transmembrane</keyword>
<feature type="transmembrane region" description="Helical" evidence="5">
    <location>
        <begin position="154"/>
        <end position="173"/>
    </location>
</feature>
<dbReference type="GO" id="GO:0005524">
    <property type="term" value="F:ATP binding"/>
    <property type="evidence" value="ECO:0007669"/>
    <property type="project" value="InterPro"/>
</dbReference>
<keyword evidence="4 5" id="KW-0472">Membrane</keyword>
<dbReference type="InterPro" id="IPR050835">
    <property type="entry name" value="ABC_transporter_sub-D"/>
</dbReference>
<evidence type="ECO:0000313" key="9">
    <source>
        <dbReference type="WBParaSite" id="ASIM_0000185201-mRNA-1"/>
    </source>
</evidence>
<gene>
    <name evidence="7" type="ORF">ASIM_LOCUS1723</name>
</gene>
<organism evidence="9">
    <name type="scientific">Anisakis simplex</name>
    <name type="common">Herring worm</name>
    <dbReference type="NCBI Taxonomy" id="6269"/>
    <lineage>
        <taxon>Eukaryota</taxon>
        <taxon>Metazoa</taxon>
        <taxon>Ecdysozoa</taxon>
        <taxon>Nematoda</taxon>
        <taxon>Chromadorea</taxon>
        <taxon>Rhabditida</taxon>
        <taxon>Spirurina</taxon>
        <taxon>Ascaridomorpha</taxon>
        <taxon>Ascaridoidea</taxon>
        <taxon>Anisakidae</taxon>
        <taxon>Anisakis</taxon>
        <taxon>Anisakis simplex complex</taxon>
    </lineage>
</organism>
<evidence type="ECO:0000313" key="8">
    <source>
        <dbReference type="Proteomes" id="UP000267096"/>
    </source>
</evidence>
<keyword evidence="3 5" id="KW-1133">Transmembrane helix</keyword>
<dbReference type="GO" id="GO:0140359">
    <property type="term" value="F:ABC-type transporter activity"/>
    <property type="evidence" value="ECO:0007669"/>
    <property type="project" value="InterPro"/>
</dbReference>
<evidence type="ECO:0000259" key="6">
    <source>
        <dbReference type="Pfam" id="PF06472"/>
    </source>
</evidence>
<dbReference type="GO" id="GO:0015910">
    <property type="term" value="P:long-chain fatty acid import into peroxisome"/>
    <property type="evidence" value="ECO:0007669"/>
    <property type="project" value="TreeGrafter"/>
</dbReference>
<accession>A0A0M3J2U0</accession>
<feature type="transmembrane region" description="Helical" evidence="5">
    <location>
        <begin position="20"/>
        <end position="42"/>
    </location>
</feature>
<dbReference type="GO" id="GO:0006635">
    <property type="term" value="P:fatty acid beta-oxidation"/>
    <property type="evidence" value="ECO:0007669"/>
    <property type="project" value="TreeGrafter"/>
</dbReference>
<feature type="transmembrane region" description="Helical" evidence="5">
    <location>
        <begin position="185"/>
        <end position="207"/>
    </location>
</feature>
<proteinExistence type="predicted"/>
<keyword evidence="8" id="KW-1185">Reference proteome</keyword>
<dbReference type="InterPro" id="IPR011527">
    <property type="entry name" value="ABC1_TM_dom"/>
</dbReference>
<dbReference type="WBParaSite" id="ASIM_0000185201-mRNA-1">
    <property type="protein sequence ID" value="ASIM_0000185201-mRNA-1"/>
    <property type="gene ID" value="ASIM_0000185201"/>
</dbReference>
<protein>
    <submittedName>
        <fullName evidence="9">ATP-binding cassette sub-family D member 4 (inferred by orthology to a human protein)</fullName>
    </submittedName>
</protein>
<dbReference type="OrthoDB" id="422637at2759"/>